<gene>
    <name evidence="1" type="ORF">EST38_g9400</name>
</gene>
<reference evidence="1 2" key="1">
    <citation type="submission" date="2019-01" db="EMBL/GenBank/DDBJ databases">
        <title>Draft genome sequence of Psathyrella aberdarensis IHI B618.</title>
        <authorList>
            <person name="Buettner E."/>
            <person name="Kellner H."/>
        </authorList>
    </citation>
    <scope>NUCLEOTIDE SEQUENCE [LARGE SCALE GENOMIC DNA]</scope>
    <source>
        <strain evidence="1 2">IHI B618</strain>
    </source>
</reference>
<dbReference type="PANTHER" id="PTHR33266:SF1">
    <property type="entry name" value="F-BOX DOMAIN-CONTAINING PROTEIN"/>
    <property type="match status" value="1"/>
</dbReference>
<dbReference type="PANTHER" id="PTHR33266">
    <property type="entry name" value="CHROMOSOME 15, WHOLE GENOME SHOTGUN SEQUENCE"/>
    <property type="match status" value="1"/>
</dbReference>
<evidence type="ECO:0000313" key="2">
    <source>
        <dbReference type="Proteomes" id="UP000290288"/>
    </source>
</evidence>
<name>A0A4V1Q2V9_9AGAR</name>
<dbReference type="EMBL" id="SDEE01000436">
    <property type="protein sequence ID" value="RXW16448.1"/>
    <property type="molecule type" value="Genomic_DNA"/>
</dbReference>
<comment type="caution">
    <text evidence="1">The sequence shown here is derived from an EMBL/GenBank/DDBJ whole genome shotgun (WGS) entry which is preliminary data.</text>
</comment>
<proteinExistence type="predicted"/>
<dbReference type="OrthoDB" id="3270019at2759"/>
<evidence type="ECO:0000313" key="1">
    <source>
        <dbReference type="EMBL" id="RXW16448.1"/>
    </source>
</evidence>
<sequence>MQPTGREFIEAFSLNYQGKRHTDLLSTLDFYFDARSRNTDTYSLSTSFIQASCTGKSRTMDEIAKIRITLPFNVREKLDPLQSWTYPPPDDEIRDYLCDVPLSNRDIGTARYSAFFKCLFDETLLVLQTFAPTETEPLSLLLYNYLDQNPSHGRSNRQQFFARVVAAAKKATSVTEDGHVTAAQELIGYITKTEHAHQSPGSVALVIVFDEAHTLADVENAATPPWTRLALVERSLARLKELPIFTVSLSTNSKLELLAPISYHHPSHRASRGFLVPPLTEFYLFDAHTRSVAQRLHVDGITLQKMCSPELITSFGRYQWAAMYQTSTYRGEGEEAFRLDRIVQFAKAKLKPRITYGNSPIHKGEEFEYKLACLAIRIMLDIDTTNREGLKTASQLVKSHMRIVWSVPEDRETMNTGAPSEPVLVEASAQLLHSDDINMFDTLNTALSSNLIAKGERGELAARILFINAQDRVNRHTLDYYSMKYHGPIRLLEFLEQLFTDEAYDYIKNAIPIEAKPGAKPLEDAFKDAWVNFSHFAQARDYGVVKLDILYQFFFRGIMLQCWDNQQTLDFAAPMVFAEGINDRLEQENFSLLGVQVKNRKVPAPNVLHMNAFAATSKHPILSILLELGEANAPRNINDDAIVFETQKRVSTRNKDEDKYSLQKQHYQITVHGLEALRLPHRERDSLERILDTRKTFESFPRRDRNMDTHKSNLPYYEETGVTLEWWPKKGDTK</sequence>
<protein>
    <submittedName>
        <fullName evidence="1">Uncharacterized protein</fullName>
    </submittedName>
</protein>
<dbReference type="Proteomes" id="UP000290288">
    <property type="component" value="Unassembled WGS sequence"/>
</dbReference>
<accession>A0A4V1Q2V9</accession>
<organism evidence="1 2">
    <name type="scientific">Candolleomyces aberdarensis</name>
    <dbReference type="NCBI Taxonomy" id="2316362"/>
    <lineage>
        <taxon>Eukaryota</taxon>
        <taxon>Fungi</taxon>
        <taxon>Dikarya</taxon>
        <taxon>Basidiomycota</taxon>
        <taxon>Agaricomycotina</taxon>
        <taxon>Agaricomycetes</taxon>
        <taxon>Agaricomycetidae</taxon>
        <taxon>Agaricales</taxon>
        <taxon>Agaricineae</taxon>
        <taxon>Psathyrellaceae</taxon>
        <taxon>Candolleomyces</taxon>
    </lineage>
</organism>
<keyword evidence="2" id="KW-1185">Reference proteome</keyword>
<dbReference type="AlphaFoldDB" id="A0A4V1Q2V9"/>
<dbReference type="STRING" id="2316362.A0A4V1Q2V9"/>